<dbReference type="RefSeq" id="WP_088233005.1">
    <property type="nucleotide sequence ID" value="NZ_JARXKI010000016.1"/>
</dbReference>
<evidence type="ECO:0000313" key="2">
    <source>
        <dbReference type="Proteomes" id="UP000225766"/>
    </source>
</evidence>
<dbReference type="Gene3D" id="2.60.120.260">
    <property type="entry name" value="Galactose-binding domain-like"/>
    <property type="match status" value="1"/>
</dbReference>
<dbReference type="AlphaFoldDB" id="A0A2A8ISW7"/>
<organism evidence="1 2">
    <name type="scientific">Bacillus cereus</name>
    <dbReference type="NCBI Taxonomy" id="1396"/>
    <lineage>
        <taxon>Bacteria</taxon>
        <taxon>Bacillati</taxon>
        <taxon>Bacillota</taxon>
        <taxon>Bacilli</taxon>
        <taxon>Bacillales</taxon>
        <taxon>Bacillaceae</taxon>
        <taxon>Bacillus</taxon>
        <taxon>Bacillus cereus group</taxon>
    </lineage>
</organism>
<proteinExistence type="predicted"/>
<name>A0A2A8ISW7_BACCE</name>
<sequence length="183" mass="20961">MQKDLIKDGLLTGSCPEKYENGVDYHIFQGETSIYLKSKENVTHKEFGTLMCTINADRYRGKRLRLTAVIKTEDVKERAGLWMGITGGNAELLAMDNMKNRPIKHTENWKPHSIILDVEENAVEIATGILLFGEGCIWVTHLQLEELDKKMPLVNLKTNDCECLPIEPINLQFEELEEQEKKE</sequence>
<evidence type="ECO:0000313" key="1">
    <source>
        <dbReference type="EMBL" id="PGU02899.1"/>
    </source>
</evidence>
<accession>A0A2A8ISW7</accession>
<dbReference type="Proteomes" id="UP000225766">
    <property type="component" value="Unassembled WGS sequence"/>
</dbReference>
<reference evidence="1 2" key="1">
    <citation type="submission" date="2017-09" db="EMBL/GenBank/DDBJ databases">
        <title>Large-scale bioinformatics analysis of Bacillus genomes uncovers conserved roles of natural products in bacterial physiology.</title>
        <authorList>
            <consortium name="Agbiome Team Llc"/>
            <person name="Bleich R.M."/>
            <person name="Grubbs K.J."/>
            <person name="Santa Maria K.C."/>
            <person name="Allen S.E."/>
            <person name="Farag S."/>
            <person name="Shank E.A."/>
            <person name="Bowers A."/>
        </authorList>
    </citation>
    <scope>NUCLEOTIDE SEQUENCE [LARGE SCALE GENOMIC DNA]</scope>
    <source>
        <strain evidence="1 2">AFS040105</strain>
    </source>
</reference>
<dbReference type="OrthoDB" id="9803968at2"/>
<gene>
    <name evidence="1" type="ORF">COD19_11370</name>
</gene>
<comment type="caution">
    <text evidence="1">The sequence shown here is derived from an EMBL/GenBank/DDBJ whole genome shotgun (WGS) entry which is preliminary data.</text>
</comment>
<dbReference type="EMBL" id="NUMG01000010">
    <property type="protein sequence ID" value="PGU02899.1"/>
    <property type="molecule type" value="Genomic_DNA"/>
</dbReference>
<protein>
    <submittedName>
        <fullName evidence="1">Uncharacterized protein</fullName>
    </submittedName>
</protein>